<gene>
    <name evidence="1" type="ORF">DILT_LOCUS14222</name>
</gene>
<sequence>MMPWSITSHPVLSLNNSWQYCPTTLSSTRKMLAPDFFASFKSALQKCEANEKSKNAMRQQVSTLFLQHKPQTTISEAQGRELMRIQKMKDIVTLPADKGRSTVVMDKTVYMEKLQGMLGDENAWRAQETRGQRQQGD</sequence>
<accession>A0A3P7MXU9</accession>
<dbReference type="AlphaFoldDB" id="A0A3P7MXU9"/>
<organism evidence="1 2">
    <name type="scientific">Dibothriocephalus latus</name>
    <name type="common">Fish tapeworm</name>
    <name type="synonym">Diphyllobothrium latum</name>
    <dbReference type="NCBI Taxonomy" id="60516"/>
    <lineage>
        <taxon>Eukaryota</taxon>
        <taxon>Metazoa</taxon>
        <taxon>Spiralia</taxon>
        <taxon>Lophotrochozoa</taxon>
        <taxon>Platyhelminthes</taxon>
        <taxon>Cestoda</taxon>
        <taxon>Eucestoda</taxon>
        <taxon>Diphyllobothriidea</taxon>
        <taxon>Diphyllobothriidae</taxon>
        <taxon>Dibothriocephalus</taxon>
    </lineage>
</organism>
<keyword evidence="2" id="KW-1185">Reference proteome</keyword>
<proteinExistence type="predicted"/>
<dbReference type="EMBL" id="UYRU01073290">
    <property type="protein sequence ID" value="VDN23251.1"/>
    <property type="molecule type" value="Genomic_DNA"/>
</dbReference>
<evidence type="ECO:0000313" key="2">
    <source>
        <dbReference type="Proteomes" id="UP000281553"/>
    </source>
</evidence>
<dbReference type="Proteomes" id="UP000281553">
    <property type="component" value="Unassembled WGS sequence"/>
</dbReference>
<reference evidence="1 2" key="1">
    <citation type="submission" date="2018-11" db="EMBL/GenBank/DDBJ databases">
        <authorList>
            <consortium name="Pathogen Informatics"/>
        </authorList>
    </citation>
    <scope>NUCLEOTIDE SEQUENCE [LARGE SCALE GENOMIC DNA]</scope>
</reference>
<protein>
    <submittedName>
        <fullName evidence="1">Uncharacterized protein</fullName>
    </submittedName>
</protein>
<evidence type="ECO:0000313" key="1">
    <source>
        <dbReference type="EMBL" id="VDN23251.1"/>
    </source>
</evidence>
<dbReference type="OrthoDB" id="6782675at2759"/>
<name>A0A3P7MXU9_DIBLA</name>